<feature type="compositionally biased region" description="Polar residues" evidence="1">
    <location>
        <begin position="443"/>
        <end position="460"/>
    </location>
</feature>
<reference evidence="3" key="1">
    <citation type="submission" date="2022-07" db="EMBL/GenBank/DDBJ databases">
        <title>Phylogenomic reconstructions and comparative analyses of Kickxellomycotina fungi.</title>
        <authorList>
            <person name="Reynolds N.K."/>
            <person name="Stajich J.E."/>
            <person name="Barry K."/>
            <person name="Grigoriev I.V."/>
            <person name="Crous P."/>
            <person name="Smith M.E."/>
        </authorList>
    </citation>
    <scope>NUCLEOTIDE SEQUENCE</scope>
    <source>
        <strain evidence="3">RSA 1196</strain>
    </source>
</reference>
<evidence type="ECO:0000313" key="3">
    <source>
        <dbReference type="EMBL" id="KAJ1966803.1"/>
    </source>
</evidence>
<dbReference type="Pfam" id="PF20263">
    <property type="entry name" value="LYRM2-like"/>
    <property type="match status" value="1"/>
</dbReference>
<proteinExistence type="predicted"/>
<accession>A0A9W8AQS6</accession>
<dbReference type="CDD" id="cd20273">
    <property type="entry name" value="Complex1_LYR_unchar"/>
    <property type="match status" value="1"/>
</dbReference>
<dbReference type="OrthoDB" id="198652at2759"/>
<comment type="caution">
    <text evidence="3">The sequence shown here is derived from an EMBL/GenBank/DDBJ whole genome shotgun (WGS) entry which is preliminary data.</text>
</comment>
<protein>
    <recommendedName>
        <fullName evidence="2">LYR motif-containing protein Cup1-like N-terminal domain-containing protein</fullName>
    </recommendedName>
</protein>
<dbReference type="InterPro" id="IPR046896">
    <property type="entry name" value="Cup1-like_N"/>
</dbReference>
<gene>
    <name evidence="3" type="ORF">IWQ62_002240</name>
</gene>
<evidence type="ECO:0000259" key="2">
    <source>
        <dbReference type="Pfam" id="PF20263"/>
    </source>
</evidence>
<name>A0A9W8AQS6_9FUNG</name>
<evidence type="ECO:0000256" key="1">
    <source>
        <dbReference type="SAM" id="MobiDB-lite"/>
    </source>
</evidence>
<organism evidence="3 4">
    <name type="scientific">Dispira parvispora</name>
    <dbReference type="NCBI Taxonomy" id="1520584"/>
    <lineage>
        <taxon>Eukaryota</taxon>
        <taxon>Fungi</taxon>
        <taxon>Fungi incertae sedis</taxon>
        <taxon>Zoopagomycota</taxon>
        <taxon>Kickxellomycotina</taxon>
        <taxon>Dimargaritomycetes</taxon>
        <taxon>Dimargaritales</taxon>
        <taxon>Dimargaritaceae</taxon>
        <taxon>Dispira</taxon>
    </lineage>
</organism>
<evidence type="ECO:0000313" key="4">
    <source>
        <dbReference type="Proteomes" id="UP001150925"/>
    </source>
</evidence>
<feature type="domain" description="LYR motif-containing protein Cup1-like N-terminal" evidence="2">
    <location>
        <begin position="24"/>
        <end position="107"/>
    </location>
</feature>
<dbReference type="AlphaFoldDB" id="A0A9W8AQS6"/>
<feature type="region of interest" description="Disordered" evidence="1">
    <location>
        <begin position="425"/>
        <end position="460"/>
    </location>
</feature>
<keyword evidence="4" id="KW-1185">Reference proteome</keyword>
<dbReference type="EMBL" id="JANBPY010000449">
    <property type="protein sequence ID" value="KAJ1966803.1"/>
    <property type="molecule type" value="Genomic_DNA"/>
</dbReference>
<dbReference type="Proteomes" id="UP001150925">
    <property type="component" value="Unassembled WGS sequence"/>
</dbReference>
<sequence>MEFLTRTTTVAKQVNYRLEALHAYRSIQREIGQFFDPNAQLLLRQHIRLRFNRYRTLADPRRIKMRINVAKFLVKRLHWANQGRHRAVQHILEYAYGRVGPVRNALLRPYLYLPERKRMDVTHHPVLHALMQFQGSKMNPELVHRSMDSPRRIYLGRRKHFRYLLGKVQPPLPGPTVRMLEHRAEKGMFALLNEWLQQEQSRLKKRTHPQTIRQRFWQGKFGQRKSRLSTEHAVDMTKLAASMAENLHRYQHTEYGRCSAVRQPITLGFLAANAKEGPESTWRLSPKLARVRFPTDRAIRRAYQKILKQVPLVTVVQTRPAAESNIMANPTDMLNSKHASLMYAAHQDSYAVTTFKMQKTAVLRLEAERRKRLGLKPEDPLPKNALFRIPTLDDVSPSPTDPTLATEILTRGKYYVVISRSPWAGSPPLPSVHSVDTLGAAPATTSLPESGISDSSIKHK</sequence>